<dbReference type="EMBL" id="MN739634">
    <property type="protein sequence ID" value="QHT17402.1"/>
    <property type="molecule type" value="Genomic_DNA"/>
</dbReference>
<accession>A0A6C0DM30</accession>
<dbReference type="AlphaFoldDB" id="A0A6C0DM30"/>
<protein>
    <submittedName>
        <fullName evidence="1">Uncharacterized protein</fullName>
    </submittedName>
</protein>
<proteinExistence type="predicted"/>
<reference evidence="1" key="1">
    <citation type="journal article" date="2020" name="Nature">
        <title>Giant virus diversity and host interactions through global metagenomics.</title>
        <authorList>
            <person name="Schulz F."/>
            <person name="Roux S."/>
            <person name="Paez-Espino D."/>
            <person name="Jungbluth S."/>
            <person name="Walsh D.A."/>
            <person name="Denef V.J."/>
            <person name="McMahon K.D."/>
            <person name="Konstantinidis K.T."/>
            <person name="Eloe-Fadrosh E.A."/>
            <person name="Kyrpides N.C."/>
            <person name="Woyke T."/>
        </authorList>
    </citation>
    <scope>NUCLEOTIDE SEQUENCE</scope>
    <source>
        <strain evidence="1">GVMAG-M-3300023174-24</strain>
    </source>
</reference>
<evidence type="ECO:0000313" key="1">
    <source>
        <dbReference type="EMBL" id="QHT17402.1"/>
    </source>
</evidence>
<organism evidence="1">
    <name type="scientific">viral metagenome</name>
    <dbReference type="NCBI Taxonomy" id="1070528"/>
    <lineage>
        <taxon>unclassified sequences</taxon>
        <taxon>metagenomes</taxon>
        <taxon>organismal metagenomes</taxon>
    </lineage>
</organism>
<name>A0A6C0DM30_9ZZZZ</name>
<sequence>MCKVLIRNIIVNNINKDHDRMAYFFYFVNVINYCKEVILNISNNNEDVEYNKKYILKMLSECEISEEEFTNWLNTSL</sequence>